<name>A0A0A2L3X0_PENIT</name>
<protein>
    <recommendedName>
        <fullName evidence="2">HNH nuclease domain-containing protein</fullName>
    </recommendedName>
</protein>
<dbReference type="STRING" id="40296.A0A0A2L3X0"/>
<evidence type="ECO:0000256" key="1">
    <source>
        <dbReference type="SAM" id="MobiDB-lite"/>
    </source>
</evidence>
<reference evidence="3 4" key="1">
    <citation type="journal article" date="2015" name="Mol. Plant Microbe Interact.">
        <title>Genome, transcriptome, and functional analyses of Penicillium expansum provide new insights into secondary metabolism and pathogenicity.</title>
        <authorList>
            <person name="Ballester A.R."/>
            <person name="Marcet-Houben M."/>
            <person name="Levin E."/>
            <person name="Sela N."/>
            <person name="Selma-Lazaro C."/>
            <person name="Carmona L."/>
            <person name="Wisniewski M."/>
            <person name="Droby S."/>
            <person name="Gonzalez-Candelas L."/>
            <person name="Gabaldon T."/>
        </authorList>
    </citation>
    <scope>NUCLEOTIDE SEQUENCE [LARGE SCALE GENOMIC DNA]</scope>
    <source>
        <strain evidence="3 4">PHI-1</strain>
    </source>
</reference>
<dbReference type="Pfam" id="PF13391">
    <property type="entry name" value="HNH_2"/>
    <property type="match status" value="1"/>
</dbReference>
<evidence type="ECO:0000259" key="2">
    <source>
        <dbReference type="Pfam" id="PF13391"/>
    </source>
</evidence>
<accession>A0A0A2L3X0</accession>
<evidence type="ECO:0000313" key="4">
    <source>
        <dbReference type="Proteomes" id="UP000030104"/>
    </source>
</evidence>
<dbReference type="PhylomeDB" id="A0A0A2L3X0"/>
<organism evidence="3 4">
    <name type="scientific">Penicillium italicum</name>
    <name type="common">Blue mold</name>
    <dbReference type="NCBI Taxonomy" id="40296"/>
    <lineage>
        <taxon>Eukaryota</taxon>
        <taxon>Fungi</taxon>
        <taxon>Dikarya</taxon>
        <taxon>Ascomycota</taxon>
        <taxon>Pezizomycotina</taxon>
        <taxon>Eurotiomycetes</taxon>
        <taxon>Eurotiomycetidae</taxon>
        <taxon>Eurotiales</taxon>
        <taxon>Aspergillaceae</taxon>
        <taxon>Penicillium</taxon>
    </lineage>
</organism>
<dbReference type="Proteomes" id="UP000030104">
    <property type="component" value="Unassembled WGS sequence"/>
</dbReference>
<dbReference type="HOGENOM" id="CLU_043858_1_1_1"/>
<gene>
    <name evidence="3" type="ORF">PITC_035720</name>
</gene>
<dbReference type="EMBL" id="JQGA01000771">
    <property type="protein sequence ID" value="KGO73856.1"/>
    <property type="molecule type" value="Genomic_DNA"/>
</dbReference>
<dbReference type="InterPro" id="IPR003615">
    <property type="entry name" value="HNH_nuc"/>
</dbReference>
<evidence type="ECO:0000313" key="3">
    <source>
        <dbReference type="EMBL" id="KGO73856.1"/>
    </source>
</evidence>
<sequence length="394" mass="44661">MPPPPPSSPSPKGSQVPSDGDSPSPHESARDLVISLVRHYGSEKTVRKGYRPAALIQATLEHVTSPDTFTAFFLSYIYEDLRSDEGHAFDSDITHALIFFEGFSSWEPEQIDKLHEGLEKFAEYLVENFLLPLRVSSVKTPQLTPTSLPSLQSSTLTGTRQCVSVLRQNCLIRDRHRCVVSRKFDRVVARKRFEEDAESCTDDDGNLLKEESRDQYQYLEVTHILPHCLMTVASGETDLSDSKKNALRILDMFDPGIIHLIDGPKIDSPMNALTLTLDYNRLFGEFKIYFERTSTRHQYRIDSTERSPFLRDPLFPVTRSLTLSPHRTVDPPSPRLLDVHRAIALIMKLSGAGEYIERVLRDMEELDVREDGSTHLGYLTGLRLGGWLARLPVH</sequence>
<feature type="region of interest" description="Disordered" evidence="1">
    <location>
        <begin position="1"/>
        <end position="28"/>
    </location>
</feature>
<feature type="domain" description="HNH nuclease" evidence="2">
    <location>
        <begin position="217"/>
        <end position="291"/>
    </location>
</feature>
<comment type="caution">
    <text evidence="3">The sequence shown here is derived from an EMBL/GenBank/DDBJ whole genome shotgun (WGS) entry which is preliminary data.</text>
</comment>
<dbReference type="OMA" id="NEPGEFE"/>
<dbReference type="AlphaFoldDB" id="A0A0A2L3X0"/>
<keyword evidence="4" id="KW-1185">Reference proteome</keyword>
<proteinExistence type="predicted"/>
<dbReference type="OrthoDB" id="2104739at2759"/>